<feature type="non-terminal residue" evidence="2">
    <location>
        <position position="1"/>
    </location>
</feature>
<name>A0A6J4PBF2_9PSEU</name>
<evidence type="ECO:0000313" key="2">
    <source>
        <dbReference type="EMBL" id="CAA9408063.1"/>
    </source>
</evidence>
<feature type="compositionally biased region" description="Low complexity" evidence="1">
    <location>
        <begin position="287"/>
        <end position="297"/>
    </location>
</feature>
<feature type="compositionally biased region" description="Basic and acidic residues" evidence="1">
    <location>
        <begin position="168"/>
        <end position="195"/>
    </location>
</feature>
<protein>
    <submittedName>
        <fullName evidence="2">YgfD: protein that forms a complex with the methylmalonyl-CoA mutase in a pathway for conversion of succinyl-CoA to propionyl-CoA</fullName>
    </submittedName>
</protein>
<proteinExistence type="predicted"/>
<feature type="non-terminal residue" evidence="2">
    <location>
        <position position="321"/>
    </location>
</feature>
<feature type="compositionally biased region" description="Basic residues" evidence="1">
    <location>
        <begin position="118"/>
        <end position="130"/>
    </location>
</feature>
<feature type="compositionally biased region" description="Basic residues" evidence="1">
    <location>
        <begin position="141"/>
        <end position="164"/>
    </location>
</feature>
<feature type="compositionally biased region" description="Basic residues" evidence="1">
    <location>
        <begin position="196"/>
        <end position="211"/>
    </location>
</feature>
<feature type="compositionally biased region" description="Basic residues" evidence="1">
    <location>
        <begin position="78"/>
        <end position="93"/>
    </location>
</feature>
<sequence length="321" mass="34427">GRAARGCPAGSARRGRACDHAGRVVAARPPRGRPPAPGRARPAHRRGEGGCLRGPRRREVHLHRDARHVPDRTGAPGRRPRGRPVLGAHRRLGPRGQDPDGRPGGRPARVRASLADRRHARRRRARHRAGGGRARGGGVRRGARRDRGRRPVRGHGRRHGRHVLLPHPRADRRPAAGDQEGHPRARRRGGGEQGRRVARARRPPRRGRAGRRPADDDPRARRLAPAGAAVQRADRGRAGRGVGGRGPPPRRPGRGRIARPAAGGPAGGVDVGDGPRPDDGPAHLRPRGQGRAAGAGARRARRRSHPDTRRGTPPGGPRPGM</sequence>
<feature type="compositionally biased region" description="Basic residues" evidence="1">
    <location>
        <begin position="54"/>
        <end position="66"/>
    </location>
</feature>
<accession>A0A6J4PBF2</accession>
<feature type="region of interest" description="Disordered" evidence="1">
    <location>
        <begin position="1"/>
        <end position="321"/>
    </location>
</feature>
<feature type="compositionally biased region" description="Gly residues" evidence="1">
    <location>
        <begin position="131"/>
        <end position="140"/>
    </location>
</feature>
<gene>
    <name evidence="2" type="ORF">AVDCRST_MAG66-1875</name>
</gene>
<feature type="compositionally biased region" description="Basic and acidic residues" evidence="1">
    <location>
        <begin position="273"/>
        <end position="282"/>
    </location>
</feature>
<dbReference type="EMBL" id="CADCUS010000272">
    <property type="protein sequence ID" value="CAA9408063.1"/>
    <property type="molecule type" value="Genomic_DNA"/>
</dbReference>
<organism evidence="2">
    <name type="scientific">uncultured Pseudonocardia sp</name>
    <dbReference type="NCBI Taxonomy" id="211455"/>
    <lineage>
        <taxon>Bacteria</taxon>
        <taxon>Bacillati</taxon>
        <taxon>Actinomycetota</taxon>
        <taxon>Actinomycetes</taxon>
        <taxon>Pseudonocardiales</taxon>
        <taxon>Pseudonocardiaceae</taxon>
        <taxon>Pseudonocardia</taxon>
        <taxon>environmental samples</taxon>
    </lineage>
</organism>
<reference evidence="2" key="1">
    <citation type="submission" date="2020-02" db="EMBL/GenBank/DDBJ databases">
        <authorList>
            <person name="Meier V. D."/>
        </authorList>
    </citation>
    <scope>NUCLEOTIDE SEQUENCE</scope>
    <source>
        <strain evidence="2">AVDCRST_MAG66</strain>
    </source>
</reference>
<evidence type="ECO:0000256" key="1">
    <source>
        <dbReference type="SAM" id="MobiDB-lite"/>
    </source>
</evidence>
<dbReference type="AlphaFoldDB" id="A0A6J4PBF2"/>